<feature type="domain" description="Helix-turn-helix" evidence="1">
    <location>
        <begin position="8"/>
        <end position="57"/>
    </location>
</feature>
<gene>
    <name evidence="2" type="ORF">SAMN02745190_00667</name>
</gene>
<name>A0A1M4UHR6_9FIRM</name>
<organism evidence="2 3">
    <name type="scientific">Schwartzia succinivorans DSM 10502</name>
    <dbReference type="NCBI Taxonomy" id="1123243"/>
    <lineage>
        <taxon>Bacteria</taxon>
        <taxon>Bacillati</taxon>
        <taxon>Bacillota</taxon>
        <taxon>Negativicutes</taxon>
        <taxon>Selenomonadales</taxon>
        <taxon>Selenomonadaceae</taxon>
        <taxon>Schwartzia</taxon>
    </lineage>
</organism>
<dbReference type="RefSeq" id="WP_072934779.1">
    <property type="nucleotide sequence ID" value="NZ_FQUG01000003.1"/>
</dbReference>
<dbReference type="Proteomes" id="UP000184404">
    <property type="component" value="Unassembled WGS sequence"/>
</dbReference>
<dbReference type="NCBIfam" id="TIGR01764">
    <property type="entry name" value="excise"/>
    <property type="match status" value="1"/>
</dbReference>
<dbReference type="GO" id="GO:0003677">
    <property type="term" value="F:DNA binding"/>
    <property type="evidence" value="ECO:0007669"/>
    <property type="project" value="InterPro"/>
</dbReference>
<reference evidence="2 3" key="1">
    <citation type="submission" date="2016-11" db="EMBL/GenBank/DDBJ databases">
        <authorList>
            <person name="Jaros S."/>
            <person name="Januszkiewicz K."/>
            <person name="Wedrychowicz H."/>
        </authorList>
    </citation>
    <scope>NUCLEOTIDE SEQUENCE [LARGE SCALE GENOMIC DNA]</scope>
    <source>
        <strain evidence="2 3">DSM 10502</strain>
    </source>
</reference>
<evidence type="ECO:0000313" key="3">
    <source>
        <dbReference type="Proteomes" id="UP000184404"/>
    </source>
</evidence>
<evidence type="ECO:0000313" key="2">
    <source>
        <dbReference type="EMBL" id="SHE56332.1"/>
    </source>
</evidence>
<accession>A0A1M4UHR6</accession>
<dbReference type="STRING" id="1123243.SAMN02745190_00667"/>
<dbReference type="AlphaFoldDB" id="A0A1M4UHR6"/>
<dbReference type="Pfam" id="PF12728">
    <property type="entry name" value="HTH_17"/>
    <property type="match status" value="1"/>
</dbReference>
<dbReference type="OrthoDB" id="90266at2"/>
<proteinExistence type="predicted"/>
<evidence type="ECO:0000259" key="1">
    <source>
        <dbReference type="Pfam" id="PF12728"/>
    </source>
</evidence>
<keyword evidence="3" id="KW-1185">Reference proteome</keyword>
<sequence>MENLSTSLITVEEACEELMAGRNTIYSLLSSGKLKGFKIGRVWKIPRESLKQYILSQSKMI</sequence>
<protein>
    <submittedName>
        <fullName evidence="2">DNA binding domain-containing protein, excisionase family</fullName>
    </submittedName>
</protein>
<dbReference type="InterPro" id="IPR010093">
    <property type="entry name" value="SinI_DNA-bd"/>
</dbReference>
<dbReference type="EMBL" id="FQUG01000003">
    <property type="protein sequence ID" value="SHE56332.1"/>
    <property type="molecule type" value="Genomic_DNA"/>
</dbReference>
<dbReference type="InterPro" id="IPR041657">
    <property type="entry name" value="HTH_17"/>
</dbReference>